<sequence>MTSALDRLDHALGGRCSRKSLVSALYVLRAPKNLTAITVAAGEFLKRAEEYSGLQVARELPDYRARLHTLSEIARLETDDAILKGTVIEGRQLPLRPYTGDSAICEALLIDSAGDSQQIQEFRQLGAWFIWQAQRMHFRFADELEYERYLLDDTTRLNTRQHGGRLYSALLAFRRLGDPASGDVLNRIVRELPMDLDDRSSLLLTAIVHLIKSKHPNRQREIRDFASSKLGCGSDELDRLMPIVAAALPDEIGRLLRTNWNTEVAVSGRHSRGGSVRGRRIDRPRVQYTRRLTQLFSRVQEDEIHAGSAIEIFAAPEEAEPETPWVEDDDPDDKVLAEPDITLFLADSTDLYRGFYAAKGAQHAQEYAQAQLRWARWTLSEEAIARVIERIATDDPGGDLAHEPWARLAVGLSLLTGRALSETANVLVTRSSTAPTDNRPIVVDLAAQSISVRAGTPKLSQSPTGLTLCHPHVSALTLRLPASWSALLDQVRVANYSAEGKPQSGALARAARSLLRSLEPHLQVTETGLRFALVRALAEETRGDLGALGVITDGGEANSDNIVHYASYDARWLAQQWHRAASRLVGELPSPEALATAGRVGAIHAFNVEKLAAYVADIRDRQLQARERGEPIRAFNLATLYLSLWLNLAVAGRKSRSPVPTLILDDGWALVTDKSRADGSTDRLVPLTDSLREQLESYLALASELSLTCPELDPLVSTEFGIEVRLQYVRANGEVVPYQPKFQEAHEDLDALPANWGRKLVRSESGHLPGRYRDAGLGHWVRGRHPLGEISSLNCRQFRGAWLALQADLEHRLGFSVVPCLEPPTVRRPRPVRPATATGSRRPAPTAPKAPSLLPDQEVERLFREESDATFQSLMDTQYDCDPGRAMELVRRVTNRDPRRPLEERLILAESACTYLRKKRKVPLFAMRPRRMFSSRTVLVAGAMRTYLYCRQVVLPALHKDLAYLPPRGQIGERRGLMRPQDIRSVDLGRLVMIAIWRLGLAQWPLIEAWLIALATGQSILGTGAVRYMILDTVYRPTREPMRRTVFLDDFTTALLVGERPYIGELALEWKQGHGKQPPNALQRRSKAQAAMNRYLKFVCADQEKIRLTAMAQAAVQHIMLHSSPVVAGYAAGDFFSQDLDDSELRRLGGLAPYRAKAGQARVLATRENDVEDGDVPPDVARQGADVISAMVRHRGSHVEQWERWIRQHESKSPAERLIQAFAHWLLRRTTERASETSRKTSGGRFNTRAQRYYKNRIKVVSHAIFGFAEDSPEWSYIDESTLEALAELSLPHFPERLHHGAWVQFHRYLKDEYADHAGYEIGDLGLPRDRAVSAKLISPDNLTRLKALLPSARSGLTNPAWRIAAQRHVDLIATYGLRRAESEHLRAKDVQGDLTRVQHYDEHRLKTANSNRVLPLCFAPERVQEWIAEAHASGQGRLIDPGTDVTVAGHNFFAALNDCIKAACDGDDSMGSHHFRHTLASRLTLTLLRDAVDLPALYGDMPWLEPMLLDDRQIELLMGAEGDCGQGMRAVSALLGHSHPTTTIRHYVHVFGLLLHAAMRSHDPLDITRSFERRFASRATVQRWAQKARTTGGEPSRTIRDCVESWADGGVDLDERTLEATSGQSPAERSASGARTIAFDLLEAVDQSLRGGVELVDSDILSAARKGLEGLRAVPSGKKGSDLPRHSVLSPAGPGATPLPPPLRARTASAAAEEVCLWLAYLQRHRPVDLSWILDKWAYATDAKFGHMRLDSPEEEERASGIPGTDRLSIVFEEAGSSRRKTLVRRTHKQFARIRVSSIVKGRPTERGRTRGAIRWAMSHAVALRGEFGA</sequence>
<proteinExistence type="predicted"/>
<gene>
    <name evidence="3" type="ORF">RM532_13220</name>
</gene>
<dbReference type="EMBL" id="JAVRIB010000015">
    <property type="protein sequence ID" value="MDT0635909.1"/>
    <property type="molecule type" value="Genomic_DNA"/>
</dbReference>
<evidence type="ECO:0008006" key="5">
    <source>
        <dbReference type="Google" id="ProtNLM"/>
    </source>
</evidence>
<evidence type="ECO:0000256" key="2">
    <source>
        <dbReference type="SAM" id="MobiDB-lite"/>
    </source>
</evidence>
<name>A0ABU3C2W7_9GAMM</name>
<feature type="region of interest" description="Disordered" evidence="2">
    <location>
        <begin position="1673"/>
        <end position="1700"/>
    </location>
</feature>
<dbReference type="SUPFAM" id="SSF56349">
    <property type="entry name" value="DNA breaking-rejoining enzymes"/>
    <property type="match status" value="1"/>
</dbReference>
<dbReference type="InterPro" id="IPR011010">
    <property type="entry name" value="DNA_brk_join_enz"/>
</dbReference>
<evidence type="ECO:0000313" key="4">
    <source>
        <dbReference type="Proteomes" id="UP001251857"/>
    </source>
</evidence>
<protein>
    <recommendedName>
        <fullName evidence="5">Phage integrase family protein</fullName>
    </recommendedName>
</protein>
<dbReference type="Proteomes" id="UP001251857">
    <property type="component" value="Unassembled WGS sequence"/>
</dbReference>
<evidence type="ECO:0000256" key="1">
    <source>
        <dbReference type="ARBA" id="ARBA00023172"/>
    </source>
</evidence>
<feature type="region of interest" description="Disordered" evidence="2">
    <location>
        <begin position="826"/>
        <end position="854"/>
    </location>
</feature>
<accession>A0ABU3C2W7</accession>
<evidence type="ECO:0000313" key="3">
    <source>
        <dbReference type="EMBL" id="MDT0635909.1"/>
    </source>
</evidence>
<reference evidence="3 4" key="1">
    <citation type="submission" date="2023-09" db="EMBL/GenBank/DDBJ databases">
        <authorList>
            <person name="Rey-Velasco X."/>
        </authorList>
    </citation>
    <scope>NUCLEOTIDE SEQUENCE [LARGE SCALE GENOMIC DNA]</scope>
    <source>
        <strain evidence="3 4">W335</strain>
    </source>
</reference>
<comment type="caution">
    <text evidence="3">The sequence shown here is derived from an EMBL/GenBank/DDBJ whole genome shotgun (WGS) entry which is preliminary data.</text>
</comment>
<dbReference type="InterPro" id="IPR013762">
    <property type="entry name" value="Integrase-like_cat_sf"/>
</dbReference>
<keyword evidence="4" id="KW-1185">Reference proteome</keyword>
<keyword evidence="1" id="KW-0233">DNA recombination</keyword>
<organism evidence="3 4">
    <name type="scientific">Spectribacter hydrogenoxidans</name>
    <dbReference type="NCBI Taxonomy" id="3075608"/>
    <lineage>
        <taxon>Bacteria</taxon>
        <taxon>Pseudomonadati</taxon>
        <taxon>Pseudomonadota</taxon>
        <taxon>Gammaproteobacteria</taxon>
        <taxon>Salinisphaerales</taxon>
        <taxon>Salinisphaeraceae</taxon>
        <taxon>Spectribacter</taxon>
    </lineage>
</organism>
<dbReference type="RefSeq" id="WP_311653810.1">
    <property type="nucleotide sequence ID" value="NZ_JAVRIB010000015.1"/>
</dbReference>
<dbReference type="Gene3D" id="1.10.443.10">
    <property type="entry name" value="Intergrase catalytic core"/>
    <property type="match status" value="1"/>
</dbReference>